<evidence type="ECO:0000256" key="1">
    <source>
        <dbReference type="SAM" id="Coils"/>
    </source>
</evidence>
<proteinExistence type="predicted"/>
<keyword evidence="2" id="KW-1133">Transmembrane helix</keyword>
<keyword evidence="2" id="KW-0812">Transmembrane</keyword>
<dbReference type="EMBL" id="CABVLZ010000003">
    <property type="protein sequence ID" value="VVU95102.1"/>
    <property type="molecule type" value="Genomic_DNA"/>
</dbReference>
<gene>
    <name evidence="3" type="ORF">CPAV1605_827</name>
</gene>
<reference evidence="3" key="1">
    <citation type="submission" date="2019-09" db="EMBL/GenBank/DDBJ databases">
        <authorList>
            <person name="Needham M D."/>
        </authorList>
    </citation>
    <scope>NUCLEOTIDE SEQUENCE</scope>
</reference>
<feature type="coiled-coil region" evidence="1">
    <location>
        <begin position="19"/>
        <end position="49"/>
    </location>
</feature>
<evidence type="ECO:0000313" key="3">
    <source>
        <dbReference type="EMBL" id="VVU95102.1"/>
    </source>
</evidence>
<sequence length="365" mass="41414">MEYKYILILAICLILYYIYHEVEKTKKELEKMNNKYNLLAKTIKNLENKLSENSFNKAVHVKQLPNRNPIMKINNPVTSHLTPIPQSYLPQLNSTSKFNSAGSVAATLNPPTKFTENKINTMKPFNIENLPIIDDDKTTISENFKEHDVNKDYTESEIIDSEDSSPVAVYSNDNDDNSLVEDDIIETEINAQGSEGISDIISDIESNFDEDDISEEFDLSNNIQDNDFILNEDIITNDNNNLSESDNIVISLEETKKKISTNEKSDKLDISSSLQQILEDVNNNNNNNNNNNKGLMVEDLNVDIDEIINDSSNTKFKAKTLQRKKLADLQAIAVKFNISLNKVKNGKLKNKTKGELCKEIVLKQN</sequence>
<keyword evidence="2" id="KW-0472">Membrane</keyword>
<feature type="transmembrane region" description="Helical" evidence="2">
    <location>
        <begin position="6"/>
        <end position="22"/>
    </location>
</feature>
<accession>A0A5E8CLX6</accession>
<evidence type="ECO:0000256" key="2">
    <source>
        <dbReference type="SAM" id="Phobius"/>
    </source>
</evidence>
<protein>
    <submittedName>
        <fullName evidence="3">Uncharacterized protein</fullName>
    </submittedName>
</protein>
<dbReference type="AlphaFoldDB" id="A0A5E8CLX6"/>
<name>A0A5E8CLX6_9ZZZZ</name>
<organism evidence="3">
    <name type="scientific">seawater metagenome</name>
    <dbReference type="NCBI Taxonomy" id="1561972"/>
    <lineage>
        <taxon>unclassified sequences</taxon>
        <taxon>metagenomes</taxon>
        <taxon>ecological metagenomes</taxon>
    </lineage>
</organism>
<keyword evidence="1" id="KW-0175">Coiled coil</keyword>